<dbReference type="PANTHER" id="PTHR11371">
    <property type="entry name" value="DEOXYRIBONUCLEASE"/>
    <property type="match status" value="1"/>
</dbReference>
<accession>A0A8T3D6Y5</accession>
<evidence type="ECO:0000256" key="1">
    <source>
        <dbReference type="ARBA" id="ARBA00007359"/>
    </source>
</evidence>
<evidence type="ECO:0000259" key="9">
    <source>
        <dbReference type="Pfam" id="PF03372"/>
    </source>
</evidence>
<sequence>MIKGVSVKLIRGTDAFLIAKYAQEVSVLTPLFRTCVAVGMKFSVLLLALAFHGVLSLKICSFNIQSFGESKLAKPDTLDVIVKCITRCDITLVMEIKDAKEQAFPQLMSHLNSGSKRKTDEYSYIISERLGRKSYKEQYGFIYRRRLVSVKASYQYPDAHSEDEEAFSRKPFVVWFSSPKTAVKDFVIIPIHTTPELAVREIDKLYDVVLDVKDQWATAENLVIMGDFNAACGYVPKKQWGNIRLRSNSSFLWLTDDKVDTTVRETTNCAYDRIVLHGQNMIQAVNPASVEVFDFKEAFGLTEEEALAVSDHFPVGFTVSAPRRKSGRG</sequence>
<evidence type="ECO:0000256" key="7">
    <source>
        <dbReference type="PIRSR" id="PIRSR000988-1"/>
    </source>
</evidence>
<dbReference type="CDD" id="cd10282">
    <property type="entry name" value="DNase1"/>
    <property type="match status" value="1"/>
</dbReference>
<keyword evidence="3" id="KW-0732">Signal</keyword>
<evidence type="ECO:0000256" key="3">
    <source>
        <dbReference type="ARBA" id="ARBA00022729"/>
    </source>
</evidence>
<name>A0A8T3D6Y5_9TELE</name>
<organism evidence="10 11">
    <name type="scientific">Albula goreensis</name>
    <dbReference type="NCBI Taxonomy" id="1534307"/>
    <lineage>
        <taxon>Eukaryota</taxon>
        <taxon>Metazoa</taxon>
        <taxon>Chordata</taxon>
        <taxon>Craniata</taxon>
        <taxon>Vertebrata</taxon>
        <taxon>Euteleostomi</taxon>
        <taxon>Actinopterygii</taxon>
        <taxon>Neopterygii</taxon>
        <taxon>Teleostei</taxon>
        <taxon>Albuliformes</taxon>
        <taxon>Albulidae</taxon>
        <taxon>Albula</taxon>
    </lineage>
</organism>
<dbReference type="PRINTS" id="PR00130">
    <property type="entry name" value="DNASEI"/>
</dbReference>
<keyword evidence="11" id="KW-1185">Reference proteome</keyword>
<evidence type="ECO:0000256" key="8">
    <source>
        <dbReference type="PIRSR" id="PIRSR000988-2"/>
    </source>
</evidence>
<proteinExistence type="inferred from homology"/>
<dbReference type="FunFam" id="3.60.10.10:FF:000007">
    <property type="entry name" value="Deoxyribonuclease"/>
    <property type="match status" value="1"/>
</dbReference>
<dbReference type="GO" id="GO:0003677">
    <property type="term" value="F:DNA binding"/>
    <property type="evidence" value="ECO:0007669"/>
    <property type="project" value="TreeGrafter"/>
</dbReference>
<dbReference type="PIRSF" id="PIRSF000988">
    <property type="entry name" value="DNase_I_euk"/>
    <property type="match status" value="1"/>
</dbReference>
<reference evidence="10" key="1">
    <citation type="submission" date="2021-01" db="EMBL/GenBank/DDBJ databases">
        <authorList>
            <person name="Zahm M."/>
            <person name="Roques C."/>
            <person name="Cabau C."/>
            <person name="Klopp C."/>
            <person name="Donnadieu C."/>
            <person name="Jouanno E."/>
            <person name="Lampietro C."/>
            <person name="Louis A."/>
            <person name="Herpin A."/>
            <person name="Echchiki A."/>
            <person name="Berthelot C."/>
            <person name="Parey E."/>
            <person name="Roest-Crollius H."/>
            <person name="Braasch I."/>
            <person name="Postlethwait J."/>
            <person name="Bobe J."/>
            <person name="Montfort J."/>
            <person name="Bouchez O."/>
            <person name="Begum T."/>
            <person name="Mejri S."/>
            <person name="Adams A."/>
            <person name="Chen W.-J."/>
            <person name="Guiguen Y."/>
        </authorList>
    </citation>
    <scope>NUCLEOTIDE SEQUENCE</scope>
    <source>
        <tissue evidence="10">Blood</tissue>
    </source>
</reference>
<dbReference type="GO" id="GO:0004530">
    <property type="term" value="F:deoxyribonuclease I activity"/>
    <property type="evidence" value="ECO:0007669"/>
    <property type="project" value="TreeGrafter"/>
</dbReference>
<feature type="active site" evidence="7">
    <location>
        <position position="137"/>
    </location>
</feature>
<evidence type="ECO:0000313" key="11">
    <source>
        <dbReference type="Proteomes" id="UP000829720"/>
    </source>
</evidence>
<evidence type="ECO:0000256" key="5">
    <source>
        <dbReference type="ARBA" id="ARBA00022801"/>
    </source>
</evidence>
<keyword evidence="5" id="KW-0378">Hydrolase</keyword>
<evidence type="ECO:0000256" key="6">
    <source>
        <dbReference type="ARBA" id="ARBA00023157"/>
    </source>
</evidence>
<feature type="active site" evidence="7">
    <location>
        <position position="192"/>
    </location>
</feature>
<dbReference type="SMART" id="SM00476">
    <property type="entry name" value="DNaseIc"/>
    <property type="match status" value="1"/>
</dbReference>
<dbReference type="InterPro" id="IPR005135">
    <property type="entry name" value="Endo/exonuclease/phosphatase"/>
</dbReference>
<keyword evidence="4" id="KW-0255">Endonuclease</keyword>
<dbReference type="Gene3D" id="3.60.10.10">
    <property type="entry name" value="Endonuclease/exonuclease/phosphatase"/>
    <property type="match status" value="1"/>
</dbReference>
<feature type="disulfide bond" description="Essential for enzymatic activity" evidence="8">
    <location>
        <begin position="232"/>
        <end position="269"/>
    </location>
</feature>
<evidence type="ECO:0000256" key="2">
    <source>
        <dbReference type="ARBA" id="ARBA00022722"/>
    </source>
</evidence>
<protein>
    <recommendedName>
        <fullName evidence="9">Endonuclease/exonuclease/phosphatase domain-containing protein</fullName>
    </recommendedName>
</protein>
<keyword evidence="6 8" id="KW-1015">Disulfide bond</keyword>
<dbReference type="PANTHER" id="PTHR11371:SF32">
    <property type="entry name" value="DEOXYRIBONUCLEASE GAMMA"/>
    <property type="match status" value="1"/>
</dbReference>
<evidence type="ECO:0000256" key="4">
    <source>
        <dbReference type="ARBA" id="ARBA00022759"/>
    </source>
</evidence>
<dbReference type="Proteomes" id="UP000829720">
    <property type="component" value="Unassembled WGS sequence"/>
</dbReference>
<dbReference type="GO" id="GO:0005634">
    <property type="term" value="C:nucleus"/>
    <property type="evidence" value="ECO:0007669"/>
    <property type="project" value="TreeGrafter"/>
</dbReference>
<dbReference type="SUPFAM" id="SSF56219">
    <property type="entry name" value="DNase I-like"/>
    <property type="match status" value="1"/>
</dbReference>
<dbReference type="OrthoDB" id="10061407at2759"/>
<dbReference type="Pfam" id="PF03372">
    <property type="entry name" value="Exo_endo_phos"/>
    <property type="match status" value="1"/>
</dbReference>
<evidence type="ECO:0000313" key="10">
    <source>
        <dbReference type="EMBL" id="KAI1890365.1"/>
    </source>
</evidence>
<dbReference type="InterPro" id="IPR016202">
    <property type="entry name" value="DNase_I"/>
</dbReference>
<keyword evidence="2" id="KW-0540">Nuclease</keyword>
<dbReference type="GO" id="GO:0006308">
    <property type="term" value="P:DNA catabolic process"/>
    <property type="evidence" value="ECO:0007669"/>
    <property type="project" value="InterPro"/>
</dbReference>
<gene>
    <name evidence="10" type="ORF">AGOR_G00152980</name>
</gene>
<comment type="caution">
    <text evidence="10">The sequence shown here is derived from an EMBL/GenBank/DDBJ whole genome shotgun (WGS) entry which is preliminary data.</text>
</comment>
<dbReference type="EMBL" id="JAERUA010000014">
    <property type="protein sequence ID" value="KAI1890365.1"/>
    <property type="molecule type" value="Genomic_DNA"/>
</dbReference>
<feature type="domain" description="Endonuclease/exonuclease/phosphatase" evidence="9">
    <location>
        <begin position="60"/>
        <end position="312"/>
    </location>
</feature>
<dbReference type="InterPro" id="IPR036691">
    <property type="entry name" value="Endo/exonu/phosph_ase_sf"/>
</dbReference>
<dbReference type="AlphaFoldDB" id="A0A8T3D6Y5"/>
<comment type="similarity">
    <text evidence="1">Belongs to the DNase I family.</text>
</comment>